<sequence length="197" mass="22645">MYAPKRQATLCIAIQPPRTPLTNFPAKLQQHSPAASSLGWDRGGAPRPHALSTPGKKRLVSQGNELKWDNVRYSFLLLHFLLPFEIGSWDIARVFSAGEVAHHFRDLMSETSLRGRMETANPFRHDSLIFRHARAEGGIREPWRYCSEFKESNMKAENEKKYVGIEKKDKTLVIAERSRRTWKPPQTFKFLPLTNCV</sequence>
<dbReference type="EMBL" id="VSRR010004649">
    <property type="protein sequence ID" value="MPC40308.1"/>
    <property type="molecule type" value="Genomic_DNA"/>
</dbReference>
<evidence type="ECO:0000256" key="1">
    <source>
        <dbReference type="SAM" id="MobiDB-lite"/>
    </source>
</evidence>
<reference evidence="2 3" key="1">
    <citation type="submission" date="2019-05" db="EMBL/GenBank/DDBJ databases">
        <title>Another draft genome of Portunus trituberculatus and its Hox gene families provides insights of decapod evolution.</title>
        <authorList>
            <person name="Jeong J.-H."/>
            <person name="Song I."/>
            <person name="Kim S."/>
            <person name="Choi T."/>
            <person name="Kim D."/>
            <person name="Ryu S."/>
            <person name="Kim W."/>
        </authorList>
    </citation>
    <scope>NUCLEOTIDE SEQUENCE [LARGE SCALE GENOMIC DNA]</scope>
    <source>
        <tissue evidence="2">Muscle</tissue>
    </source>
</reference>
<accession>A0A5B7F575</accession>
<dbReference type="Proteomes" id="UP000324222">
    <property type="component" value="Unassembled WGS sequence"/>
</dbReference>
<evidence type="ECO:0000313" key="3">
    <source>
        <dbReference type="Proteomes" id="UP000324222"/>
    </source>
</evidence>
<feature type="region of interest" description="Disordered" evidence="1">
    <location>
        <begin position="34"/>
        <end position="56"/>
    </location>
</feature>
<keyword evidence="3" id="KW-1185">Reference proteome</keyword>
<evidence type="ECO:0000313" key="2">
    <source>
        <dbReference type="EMBL" id="MPC40308.1"/>
    </source>
</evidence>
<comment type="caution">
    <text evidence="2">The sequence shown here is derived from an EMBL/GenBank/DDBJ whole genome shotgun (WGS) entry which is preliminary data.</text>
</comment>
<dbReference type="AlphaFoldDB" id="A0A5B7F575"/>
<gene>
    <name evidence="2" type="ORF">E2C01_033864</name>
</gene>
<proteinExistence type="predicted"/>
<organism evidence="2 3">
    <name type="scientific">Portunus trituberculatus</name>
    <name type="common">Swimming crab</name>
    <name type="synonym">Neptunus trituberculatus</name>
    <dbReference type="NCBI Taxonomy" id="210409"/>
    <lineage>
        <taxon>Eukaryota</taxon>
        <taxon>Metazoa</taxon>
        <taxon>Ecdysozoa</taxon>
        <taxon>Arthropoda</taxon>
        <taxon>Crustacea</taxon>
        <taxon>Multicrustacea</taxon>
        <taxon>Malacostraca</taxon>
        <taxon>Eumalacostraca</taxon>
        <taxon>Eucarida</taxon>
        <taxon>Decapoda</taxon>
        <taxon>Pleocyemata</taxon>
        <taxon>Brachyura</taxon>
        <taxon>Eubrachyura</taxon>
        <taxon>Portunoidea</taxon>
        <taxon>Portunidae</taxon>
        <taxon>Portuninae</taxon>
        <taxon>Portunus</taxon>
    </lineage>
</organism>
<name>A0A5B7F575_PORTR</name>
<protein>
    <submittedName>
        <fullName evidence="2">Uncharacterized protein</fullName>
    </submittedName>
</protein>